<dbReference type="RefSeq" id="WP_120979609.1">
    <property type="nucleotide sequence ID" value="NZ_RBZM01000012.1"/>
</dbReference>
<feature type="transmembrane region" description="Helical" evidence="1">
    <location>
        <begin position="688"/>
        <end position="710"/>
    </location>
</feature>
<feature type="transmembrane region" description="Helical" evidence="1">
    <location>
        <begin position="153"/>
        <end position="173"/>
    </location>
</feature>
<dbReference type="Gene3D" id="3.40.50.150">
    <property type="entry name" value="Vaccinia Virus protein VP39"/>
    <property type="match status" value="1"/>
</dbReference>
<feature type="transmembrane region" description="Helical" evidence="1">
    <location>
        <begin position="753"/>
        <end position="772"/>
    </location>
</feature>
<dbReference type="SUPFAM" id="SSF103473">
    <property type="entry name" value="MFS general substrate transporter"/>
    <property type="match status" value="1"/>
</dbReference>
<dbReference type="AlphaFoldDB" id="A0A494X827"/>
<reference evidence="2 3" key="1">
    <citation type="submission" date="2018-10" db="EMBL/GenBank/DDBJ databases">
        <title>Cohnella sp. M2MS4P-1, whole genome shotgun sequence.</title>
        <authorList>
            <person name="Tuo L."/>
        </authorList>
    </citation>
    <scope>NUCLEOTIDE SEQUENCE [LARGE SCALE GENOMIC DNA]</scope>
    <source>
        <strain evidence="2 3">M2MS4P-1</strain>
    </source>
</reference>
<name>A0A494X827_9BACL</name>
<dbReference type="OrthoDB" id="127145at2"/>
<protein>
    <recommendedName>
        <fullName evidence="4">MFS transporter</fullName>
    </recommendedName>
</protein>
<dbReference type="EMBL" id="RBZM01000012">
    <property type="protein sequence ID" value="RKP46708.1"/>
    <property type="molecule type" value="Genomic_DNA"/>
</dbReference>
<feature type="transmembrane region" description="Helical" evidence="1">
    <location>
        <begin position="96"/>
        <end position="115"/>
    </location>
</feature>
<evidence type="ECO:0000256" key="1">
    <source>
        <dbReference type="SAM" id="Phobius"/>
    </source>
</evidence>
<feature type="transmembrane region" description="Helical" evidence="1">
    <location>
        <begin position="71"/>
        <end position="90"/>
    </location>
</feature>
<dbReference type="CDD" id="cd02440">
    <property type="entry name" value="AdoMet_MTases"/>
    <property type="match status" value="1"/>
</dbReference>
<feature type="transmembrane region" description="Helical" evidence="1">
    <location>
        <begin position="601"/>
        <end position="619"/>
    </location>
</feature>
<dbReference type="InterPro" id="IPR036259">
    <property type="entry name" value="MFS_trans_sf"/>
</dbReference>
<feature type="transmembrane region" description="Helical" evidence="1">
    <location>
        <begin position="194"/>
        <end position="214"/>
    </location>
</feature>
<evidence type="ECO:0000313" key="2">
    <source>
        <dbReference type="EMBL" id="RKP46708.1"/>
    </source>
</evidence>
<dbReference type="SUPFAM" id="SSF53335">
    <property type="entry name" value="S-adenosyl-L-methionine-dependent methyltransferases"/>
    <property type="match status" value="1"/>
</dbReference>
<evidence type="ECO:0008006" key="4">
    <source>
        <dbReference type="Google" id="ProtNLM"/>
    </source>
</evidence>
<comment type="caution">
    <text evidence="2">The sequence shown here is derived from an EMBL/GenBank/DDBJ whole genome shotgun (WGS) entry which is preliminary data.</text>
</comment>
<keyword evidence="1" id="KW-1133">Transmembrane helix</keyword>
<dbReference type="Proteomes" id="UP000282076">
    <property type="component" value="Unassembled WGS sequence"/>
</dbReference>
<feature type="transmembrane region" description="Helical" evidence="1">
    <location>
        <begin position="722"/>
        <end position="741"/>
    </location>
</feature>
<organism evidence="2 3">
    <name type="scientific">Cohnella endophytica</name>
    <dbReference type="NCBI Taxonomy" id="2419778"/>
    <lineage>
        <taxon>Bacteria</taxon>
        <taxon>Bacillati</taxon>
        <taxon>Bacillota</taxon>
        <taxon>Bacilli</taxon>
        <taxon>Bacillales</taxon>
        <taxon>Paenibacillaceae</taxon>
        <taxon>Cohnella</taxon>
    </lineage>
</organism>
<sequence>MRPNKKNSLLWLIGVAFMSAATLGLEIALTNVFSVLLQYHYVSFVVSLAVFGIGVGAYAARRSGAVGAPGWLCAITGVYIALLSLFLAQFPYVNQLALYGVLGAVPFAFFGWVMGKALSSGVISARYIYAADLLGAGIGVAAAYGLLHLFGGLIAMFAVSLFAFAGAIALFALSRGQEGSKQRKHYRYGLTLSAFMLLVGGPIGLFAGPAAGVWDIDFAGMKGAAPDKTLVGTLQSPGARIERTAWDEFARTDVVVTQDASRKMVFVGGGAGSFMYKFDGNLNSVAGLAKDIEFLPFVLGSAEKSIVVGSGGGRDILYTLLAGAKDVTAVELSGGIISNMREDAAYNGGLLDRPGVRTVVGDGRGVLEASNEKYDLIVLDLVYSQVGGMNGQSLSENYVFTQEAFETYLSKLNADGRIIVISHQGIEGIRAFYTGFAALLASTGGTPGEVANNTALVMAPEGSASPNLTLSVIQKSPLSAQQLSLLQAGVSSLGLQTLFLPQSYEQLLKPLLEGKMSFDKFVRDSDFNVYPTTDDRPFFYQLQPGLPDSLKTWLAVIVGLTVLFAVYVWWKEVAPVAEARNKGGNLPAKEAARIKLKFGPIVYFSLLGIGYMCLQLVLIQKTMVYAGSPVLSASVVIFAMLVGGSAGSRFAGSRRLTARSSLIAVVIVAILLAAVDATWGGGLYQIGIAMRLVLIGIAVGLLGFALGIPLPSRLETEERRQAGISPFLFAVNGIAGIWGSWLGSVVSMEAGLTLTLAAGCLCYLILAVSVWITKGRKSTDDNSASATAS</sequence>
<feature type="transmembrane region" description="Helical" evidence="1">
    <location>
        <begin position="40"/>
        <end position="59"/>
    </location>
</feature>
<dbReference type="InterPro" id="IPR029063">
    <property type="entry name" value="SAM-dependent_MTases_sf"/>
</dbReference>
<feature type="transmembrane region" description="Helical" evidence="1">
    <location>
        <begin position="662"/>
        <end position="682"/>
    </location>
</feature>
<keyword evidence="1" id="KW-0812">Transmembrane</keyword>
<keyword evidence="3" id="KW-1185">Reference proteome</keyword>
<accession>A0A494X827</accession>
<feature type="transmembrane region" description="Helical" evidence="1">
    <location>
        <begin position="552"/>
        <end position="570"/>
    </location>
</feature>
<evidence type="ECO:0000313" key="3">
    <source>
        <dbReference type="Proteomes" id="UP000282076"/>
    </source>
</evidence>
<gene>
    <name evidence="2" type="ORF">D7Z26_24170</name>
</gene>
<feature type="transmembrane region" description="Helical" evidence="1">
    <location>
        <begin position="631"/>
        <end position="650"/>
    </location>
</feature>
<proteinExistence type="predicted"/>
<keyword evidence="1" id="KW-0472">Membrane</keyword>
<feature type="transmembrane region" description="Helical" evidence="1">
    <location>
        <begin position="127"/>
        <end position="147"/>
    </location>
</feature>